<evidence type="ECO:0000313" key="2">
    <source>
        <dbReference type="Proteomes" id="UP000003178"/>
    </source>
</evidence>
<sequence length="44" mass="5427">MVLVSIQFTLNKIYVELKDIKRMMKNKELEEITENEKKFDSFRF</sequence>
<comment type="caution">
    <text evidence="1">The sequence shown here is derived from an EMBL/GenBank/DDBJ whole genome shotgun (WGS) entry which is preliminary data.</text>
</comment>
<accession>B6FY58</accession>
<organism evidence="1 2">
    <name type="scientific">Peptacetobacter hiranonis (strain DSM 13275 / JCM 10541 / KCTC 15199 / TO-931)</name>
    <name type="common">Clostridium hiranonis</name>
    <dbReference type="NCBI Taxonomy" id="500633"/>
    <lineage>
        <taxon>Bacteria</taxon>
        <taxon>Bacillati</taxon>
        <taxon>Bacillota</taxon>
        <taxon>Clostridia</taxon>
        <taxon>Peptostreptococcales</taxon>
        <taxon>Peptostreptococcaceae</taxon>
        <taxon>Peptacetobacter</taxon>
    </lineage>
</organism>
<reference evidence="1 2" key="2">
    <citation type="submission" date="2008-10" db="EMBL/GenBank/DDBJ databases">
        <title>Draft genome sequence of Clostridium hiranonis (DSM 13275).</title>
        <authorList>
            <person name="Sudarsanam P."/>
            <person name="Ley R."/>
            <person name="Guruge J."/>
            <person name="Turnbaugh P.J."/>
            <person name="Mahowald M."/>
            <person name="Liep D."/>
            <person name="Gordon J."/>
        </authorList>
    </citation>
    <scope>NUCLEOTIDE SEQUENCE [LARGE SCALE GENOMIC DNA]</scope>
    <source>
        <strain evidence="1 2">DSM 13275</strain>
    </source>
</reference>
<dbReference type="Proteomes" id="UP000003178">
    <property type="component" value="Unassembled WGS sequence"/>
</dbReference>
<gene>
    <name evidence="1" type="ORF">CLOHIR_00809</name>
</gene>
<dbReference type="STRING" id="500633.CLOHIR_00809"/>
<dbReference type="AlphaFoldDB" id="B6FY58"/>
<dbReference type="HOGENOM" id="CLU_3214441_0_0_9"/>
<dbReference type="EMBL" id="ABWP01000031">
    <property type="protein sequence ID" value="EEA85543.1"/>
    <property type="molecule type" value="Genomic_DNA"/>
</dbReference>
<proteinExistence type="predicted"/>
<evidence type="ECO:0000313" key="1">
    <source>
        <dbReference type="EMBL" id="EEA85543.1"/>
    </source>
</evidence>
<name>B6FY58_PEPHT</name>
<reference evidence="1 2" key="1">
    <citation type="submission" date="2008-09" db="EMBL/GenBank/DDBJ databases">
        <authorList>
            <person name="Fulton L."/>
            <person name="Clifton S."/>
            <person name="Fulton B."/>
            <person name="Xu J."/>
            <person name="Minx P."/>
            <person name="Pepin K.H."/>
            <person name="Johnson M."/>
            <person name="Thiruvilangam P."/>
            <person name="Bhonagiri V."/>
            <person name="Nash W.E."/>
            <person name="Mardis E.R."/>
            <person name="Wilson R.K."/>
        </authorList>
    </citation>
    <scope>NUCLEOTIDE SEQUENCE [LARGE SCALE GENOMIC DNA]</scope>
    <source>
        <strain evidence="1 2">DSM 13275</strain>
    </source>
</reference>
<protein>
    <submittedName>
        <fullName evidence="1">Uncharacterized protein</fullName>
    </submittedName>
</protein>
<keyword evidence="2" id="KW-1185">Reference proteome</keyword>